<dbReference type="EMBL" id="JOKQ01000006">
    <property type="protein sequence ID" value="KHN69560.1"/>
    <property type="molecule type" value="Genomic_DNA"/>
</dbReference>
<keyword evidence="1" id="KW-0472">Membrane</keyword>
<organism evidence="2 3">
    <name type="scientific">Ordospora colligata OC4</name>
    <dbReference type="NCBI Taxonomy" id="1354746"/>
    <lineage>
        <taxon>Eukaryota</taxon>
        <taxon>Fungi</taxon>
        <taxon>Fungi incertae sedis</taxon>
        <taxon>Microsporidia</taxon>
        <taxon>Ordosporidae</taxon>
        <taxon>Ordospora</taxon>
    </lineage>
</organism>
<gene>
    <name evidence="2" type="ORF">M896_060590</name>
</gene>
<reference evidence="2 3" key="1">
    <citation type="journal article" date="2014" name="MBio">
        <title>The Ordospora colligata genome; evolution of extreme reduction in microsporidia and host-to-parasite horizontal gene transfer.</title>
        <authorList>
            <person name="Pombert J.-F."/>
            <person name="Haag K.L."/>
            <person name="Beidas S."/>
            <person name="Ebert D."/>
            <person name="Keeling P.J."/>
        </authorList>
    </citation>
    <scope>NUCLEOTIDE SEQUENCE [LARGE SCALE GENOMIC DNA]</scope>
    <source>
        <strain evidence="2 3">OC4</strain>
    </source>
</reference>
<dbReference type="VEuPathDB" id="MicrosporidiaDB:M896_060590"/>
<dbReference type="GeneID" id="26261930"/>
<feature type="transmembrane region" description="Helical" evidence="1">
    <location>
        <begin position="21"/>
        <end position="41"/>
    </location>
</feature>
<keyword evidence="1" id="KW-0812">Transmembrane</keyword>
<name>A0A0B2UKM3_9MICR</name>
<keyword evidence="1" id="KW-1133">Transmembrane helix</keyword>
<comment type="caution">
    <text evidence="2">The sequence shown here is derived from an EMBL/GenBank/DDBJ whole genome shotgun (WGS) entry which is preliminary data.</text>
</comment>
<dbReference type="OrthoDB" id="2191463at2759"/>
<protein>
    <submittedName>
        <fullName evidence="2">Uncharacterized protein</fullName>
    </submittedName>
</protein>
<evidence type="ECO:0000256" key="1">
    <source>
        <dbReference type="SAM" id="Phobius"/>
    </source>
</evidence>
<keyword evidence="3" id="KW-1185">Reference proteome</keyword>
<accession>A0A0B2UKM3</accession>
<dbReference type="AlphaFoldDB" id="A0A0B2UKM3"/>
<evidence type="ECO:0000313" key="2">
    <source>
        <dbReference type="EMBL" id="KHN69560.1"/>
    </source>
</evidence>
<dbReference type="HOGENOM" id="CLU_2469069_0_0_1"/>
<evidence type="ECO:0000313" key="3">
    <source>
        <dbReference type="Proteomes" id="UP000031056"/>
    </source>
</evidence>
<sequence length="76" mass="8336">MLTPKIECLYKPSFSKGILRTAGLFFVSGYAAGAMFGAIAFSKRNYGQFVANRMCLCGLVAQFVRRAVYAIAVRTD</sequence>
<dbReference type="RefSeq" id="XP_014563602.1">
    <property type="nucleotide sequence ID" value="XM_014708116.1"/>
</dbReference>
<dbReference type="InParanoid" id="A0A0B2UKM3"/>
<proteinExistence type="predicted"/>
<dbReference type="Proteomes" id="UP000031056">
    <property type="component" value="Unassembled WGS sequence"/>
</dbReference>